<reference evidence="3" key="2">
    <citation type="journal article" date="2011" name="Microb. Ecol.">
        <title>Taxonomic and Functional Metagenomic Profiling of the Microbial Community in the Anoxic Sediment of a Sub-saline Shallow Lake (Laguna de Carrizo, Central Spain).</title>
        <authorList>
            <person name="Ferrer M."/>
            <person name="Guazzaroni M.E."/>
            <person name="Richter M."/>
            <person name="Garcia-Salamanca A."/>
            <person name="Yarza P."/>
            <person name="Suarez-Suarez A."/>
            <person name="Solano J."/>
            <person name="Alcaide M."/>
            <person name="van Dillewijn P."/>
            <person name="Molina-Henares M.A."/>
            <person name="Lopez-Cortes N."/>
            <person name="Al-Ramahi Y."/>
            <person name="Guerrero C."/>
            <person name="Acosta A."/>
            <person name="de Eugenio L.I."/>
            <person name="Martinez V."/>
            <person name="Marques S."/>
            <person name="Rojo F."/>
            <person name="Santero E."/>
            <person name="Genilloud O."/>
            <person name="Perez-Perez J."/>
            <person name="Rossello-Mora R."/>
            <person name="Ramos J.L."/>
        </authorList>
    </citation>
    <scope>NUCLEOTIDE SEQUENCE</scope>
</reference>
<comment type="caution">
    <text evidence="3">The sequence shown here is derived from an EMBL/GenBank/DDBJ whole genome shotgun (WGS) entry which is preliminary data.</text>
</comment>
<evidence type="ECO:0000313" key="3">
    <source>
        <dbReference type="EMBL" id="EFK97715.1"/>
    </source>
</evidence>
<dbReference type="Gene3D" id="1.10.287.1120">
    <property type="entry name" value="Bipartite methylase S protein"/>
    <property type="match status" value="1"/>
</dbReference>
<evidence type="ECO:0000256" key="1">
    <source>
        <dbReference type="ARBA" id="ARBA00022747"/>
    </source>
</evidence>
<protein>
    <recommendedName>
        <fullName evidence="4">Restriction endonuclease subunit S</fullName>
    </recommendedName>
</protein>
<keyword evidence="1" id="KW-0680">Restriction system</keyword>
<proteinExistence type="predicted"/>
<reference evidence="3" key="1">
    <citation type="submission" date="2010-07" db="EMBL/GenBank/DDBJ databases">
        <authorList>
            <consortium name="CONSOLIDER consortium CSD2007-00005"/>
            <person name="Guazzaroni M.-E."/>
            <person name="Richter M."/>
            <person name="Garcia-Salamanca A."/>
            <person name="Yarza P."/>
            <person name="Ferrer M."/>
        </authorList>
    </citation>
    <scope>NUCLEOTIDE SEQUENCE</scope>
</reference>
<accession>D9PFF0</accession>
<keyword evidence="2" id="KW-0238">DNA-binding</keyword>
<dbReference type="SUPFAM" id="SSF116734">
    <property type="entry name" value="DNA methylase specificity domain"/>
    <property type="match status" value="1"/>
</dbReference>
<organism evidence="3">
    <name type="scientific">sediment metagenome</name>
    <dbReference type="NCBI Taxonomy" id="749907"/>
    <lineage>
        <taxon>unclassified sequences</taxon>
        <taxon>metagenomes</taxon>
        <taxon>ecological metagenomes</taxon>
    </lineage>
</organism>
<feature type="non-terminal residue" evidence="3">
    <location>
        <position position="1"/>
    </location>
</feature>
<gene>
    <name evidence="3" type="ORF">LDC_0229</name>
</gene>
<evidence type="ECO:0000256" key="2">
    <source>
        <dbReference type="ARBA" id="ARBA00023125"/>
    </source>
</evidence>
<dbReference type="GO" id="GO:0003677">
    <property type="term" value="F:DNA binding"/>
    <property type="evidence" value="ECO:0007669"/>
    <property type="project" value="UniProtKB-KW"/>
</dbReference>
<dbReference type="InterPro" id="IPR044946">
    <property type="entry name" value="Restrct_endonuc_typeI_TRD_sf"/>
</dbReference>
<dbReference type="GO" id="GO:0009307">
    <property type="term" value="P:DNA restriction-modification system"/>
    <property type="evidence" value="ECO:0007669"/>
    <property type="project" value="UniProtKB-KW"/>
</dbReference>
<sequence>PGAVPSLSEGYQSVVPIFVPRLAEQEEIADNLDSALPKIDQLVDATERTTERLTEYRTALITAATTGKIDVRNVKIGTAA</sequence>
<dbReference type="AlphaFoldDB" id="D9PFF0"/>
<evidence type="ECO:0008006" key="4">
    <source>
        <dbReference type="Google" id="ProtNLM"/>
    </source>
</evidence>
<name>D9PFF0_9ZZZZ</name>
<dbReference type="EMBL" id="ADZX01000055">
    <property type="protein sequence ID" value="EFK97715.1"/>
    <property type="molecule type" value="Genomic_DNA"/>
</dbReference>
<dbReference type="Gene3D" id="3.90.220.20">
    <property type="entry name" value="DNA methylase specificity domains"/>
    <property type="match status" value="1"/>
</dbReference>